<evidence type="ECO:0000259" key="3">
    <source>
        <dbReference type="PROSITE" id="PS50158"/>
    </source>
</evidence>
<dbReference type="GO" id="GO:0003676">
    <property type="term" value="F:nucleic acid binding"/>
    <property type="evidence" value="ECO:0007669"/>
    <property type="project" value="InterPro"/>
</dbReference>
<dbReference type="AlphaFoldDB" id="A0AAV9WJV9"/>
<evidence type="ECO:0000313" key="4">
    <source>
        <dbReference type="EMBL" id="KAK6509816.1"/>
    </source>
</evidence>
<protein>
    <recommendedName>
        <fullName evidence="3">CCHC-type domain-containing protein</fullName>
    </recommendedName>
</protein>
<keyword evidence="5" id="KW-1185">Reference proteome</keyword>
<feature type="compositionally biased region" description="Acidic residues" evidence="2">
    <location>
        <begin position="163"/>
        <end position="177"/>
    </location>
</feature>
<comment type="caution">
    <text evidence="4">The sequence shown here is derived from an EMBL/GenBank/DDBJ whole genome shotgun (WGS) entry which is preliminary data.</text>
</comment>
<name>A0AAV9WJV9_9PEZI</name>
<reference evidence="4 5" key="1">
    <citation type="submission" date="2023-08" db="EMBL/GenBank/DDBJ databases">
        <authorList>
            <person name="Palmer J.M."/>
        </authorList>
    </citation>
    <scope>NUCLEOTIDE SEQUENCE [LARGE SCALE GENOMIC DNA]</scope>
    <source>
        <strain evidence="4 5">TWF481</strain>
    </source>
</reference>
<evidence type="ECO:0000256" key="2">
    <source>
        <dbReference type="SAM" id="MobiDB-lite"/>
    </source>
</evidence>
<sequence length="279" mass="29717">MASSSTSQASKPVSSRLLNMKFMQKPHSSTSSTPSSKHQSPSSSAPSKSKPSSSSTTPKNSVSRSAILAAQALESSRREAAINSSAVGASERWFLSLPASERANEIRGGGEMVNGVRVYTAGHTLWGHDDDSSDEEEVPPPAPARRYFGGRAPPVVEKKSTEDTDSDDAPDSDDETSASEAEVLRRVESKRAAKALKKEKEADKTLRNLKQIGGRAKTTGSSDMECFACGEKGHRKSDCPNLGSRDGKGRPAKAGRGNGGVKRGYSSFDGPAIKKQRRY</sequence>
<proteinExistence type="predicted"/>
<dbReference type="PROSITE" id="PS50158">
    <property type="entry name" value="ZF_CCHC"/>
    <property type="match status" value="1"/>
</dbReference>
<dbReference type="SUPFAM" id="SSF57756">
    <property type="entry name" value="Retrovirus zinc finger-like domains"/>
    <property type="match status" value="1"/>
</dbReference>
<gene>
    <name evidence="4" type="ORF">TWF481_004545</name>
</gene>
<dbReference type="EMBL" id="JAVHJL010000002">
    <property type="protein sequence ID" value="KAK6509816.1"/>
    <property type="molecule type" value="Genomic_DNA"/>
</dbReference>
<keyword evidence="1" id="KW-0862">Zinc</keyword>
<evidence type="ECO:0000313" key="5">
    <source>
        <dbReference type="Proteomes" id="UP001370758"/>
    </source>
</evidence>
<dbReference type="Pfam" id="PF00098">
    <property type="entry name" value="zf-CCHC"/>
    <property type="match status" value="1"/>
</dbReference>
<keyword evidence="1" id="KW-0863">Zinc-finger</keyword>
<feature type="region of interest" description="Disordered" evidence="2">
    <location>
        <begin position="124"/>
        <end position="279"/>
    </location>
</feature>
<dbReference type="SMART" id="SM00343">
    <property type="entry name" value="ZnF_C2HC"/>
    <property type="match status" value="1"/>
</dbReference>
<dbReference type="InterPro" id="IPR001878">
    <property type="entry name" value="Znf_CCHC"/>
</dbReference>
<dbReference type="InterPro" id="IPR036875">
    <property type="entry name" value="Znf_CCHC_sf"/>
</dbReference>
<feature type="domain" description="CCHC-type" evidence="3">
    <location>
        <begin position="226"/>
        <end position="241"/>
    </location>
</feature>
<keyword evidence="1" id="KW-0479">Metal-binding</keyword>
<organism evidence="4 5">
    <name type="scientific">Arthrobotrys musiformis</name>
    <dbReference type="NCBI Taxonomy" id="47236"/>
    <lineage>
        <taxon>Eukaryota</taxon>
        <taxon>Fungi</taxon>
        <taxon>Dikarya</taxon>
        <taxon>Ascomycota</taxon>
        <taxon>Pezizomycotina</taxon>
        <taxon>Orbiliomycetes</taxon>
        <taxon>Orbiliales</taxon>
        <taxon>Orbiliaceae</taxon>
        <taxon>Arthrobotrys</taxon>
    </lineage>
</organism>
<feature type="compositionally biased region" description="Low complexity" evidence="2">
    <location>
        <begin position="28"/>
        <end position="64"/>
    </location>
</feature>
<feature type="compositionally biased region" description="Polar residues" evidence="2">
    <location>
        <begin position="1"/>
        <end position="17"/>
    </location>
</feature>
<feature type="compositionally biased region" description="Basic and acidic residues" evidence="2">
    <location>
        <begin position="182"/>
        <end position="206"/>
    </location>
</feature>
<feature type="region of interest" description="Disordered" evidence="2">
    <location>
        <begin position="1"/>
        <end position="64"/>
    </location>
</feature>
<accession>A0AAV9WJV9</accession>
<dbReference type="Gene3D" id="4.10.60.10">
    <property type="entry name" value="Zinc finger, CCHC-type"/>
    <property type="match status" value="1"/>
</dbReference>
<dbReference type="GO" id="GO:0008270">
    <property type="term" value="F:zinc ion binding"/>
    <property type="evidence" value="ECO:0007669"/>
    <property type="project" value="UniProtKB-KW"/>
</dbReference>
<dbReference type="Proteomes" id="UP001370758">
    <property type="component" value="Unassembled WGS sequence"/>
</dbReference>
<evidence type="ECO:0000256" key="1">
    <source>
        <dbReference type="PROSITE-ProRule" id="PRU00047"/>
    </source>
</evidence>